<dbReference type="PANTHER" id="PTHR42756:SF1">
    <property type="entry name" value="TRANSCRIPTIONAL REPRESSOR OF EMRAB OPERON"/>
    <property type="match status" value="1"/>
</dbReference>
<dbReference type="GO" id="GO:0003677">
    <property type="term" value="F:DNA binding"/>
    <property type="evidence" value="ECO:0007669"/>
    <property type="project" value="UniProtKB-KW"/>
</dbReference>
<dbReference type="KEGG" id="abom:D7I45_00650"/>
<dbReference type="InterPro" id="IPR036390">
    <property type="entry name" value="WH_DNA-bd_sf"/>
</dbReference>
<dbReference type="OrthoDB" id="384891at2"/>
<dbReference type="Proteomes" id="UP000272003">
    <property type="component" value="Chromosome"/>
</dbReference>
<dbReference type="PANTHER" id="PTHR42756">
    <property type="entry name" value="TRANSCRIPTIONAL REGULATOR, MARR"/>
    <property type="match status" value="1"/>
</dbReference>
<evidence type="ECO:0000259" key="4">
    <source>
        <dbReference type="PROSITE" id="PS50995"/>
    </source>
</evidence>
<evidence type="ECO:0000256" key="3">
    <source>
        <dbReference type="ARBA" id="ARBA00023163"/>
    </source>
</evidence>
<dbReference type="SMART" id="SM00347">
    <property type="entry name" value="HTH_MARR"/>
    <property type="match status" value="1"/>
</dbReference>
<accession>A0A387ARV0</accession>
<evidence type="ECO:0000256" key="2">
    <source>
        <dbReference type="ARBA" id="ARBA00023125"/>
    </source>
</evidence>
<proteinExistence type="predicted"/>
<sequence length="140" mass="16497">MKEDLGRQVKIAGTQFVKKFDKFASQYNLTSTQMGVIDFLSYHPNEEMFQKDIEKEFYIRRSTASTLLQRMETKRLLKRVPSKIDGRLKQVILTDKALSYCDAITQFMDDNQRFIHQHFSDDEYESLLNSLDKLIKIMGD</sequence>
<evidence type="ECO:0000256" key="1">
    <source>
        <dbReference type="ARBA" id="ARBA00023015"/>
    </source>
</evidence>
<feature type="domain" description="HTH marR-type" evidence="4">
    <location>
        <begin position="2"/>
        <end position="136"/>
    </location>
</feature>
<dbReference type="Gene3D" id="1.10.10.10">
    <property type="entry name" value="Winged helix-like DNA-binding domain superfamily/Winged helix DNA-binding domain"/>
    <property type="match status" value="1"/>
</dbReference>
<evidence type="ECO:0000313" key="6">
    <source>
        <dbReference type="Proteomes" id="UP000272003"/>
    </source>
</evidence>
<keyword evidence="3" id="KW-0804">Transcription</keyword>
<dbReference type="RefSeq" id="WP_120783873.1">
    <property type="nucleotide sequence ID" value="NZ_CP032626.1"/>
</dbReference>
<dbReference type="InterPro" id="IPR000835">
    <property type="entry name" value="HTH_MarR-typ"/>
</dbReference>
<dbReference type="GO" id="GO:0003700">
    <property type="term" value="F:DNA-binding transcription factor activity"/>
    <property type="evidence" value="ECO:0007669"/>
    <property type="project" value="InterPro"/>
</dbReference>
<keyword evidence="2" id="KW-0238">DNA-binding</keyword>
<dbReference type="InterPro" id="IPR036388">
    <property type="entry name" value="WH-like_DNA-bd_sf"/>
</dbReference>
<protein>
    <submittedName>
        <fullName evidence="5">MarR family transcriptional regulator</fullName>
    </submittedName>
</protein>
<dbReference type="PROSITE" id="PS50995">
    <property type="entry name" value="HTH_MARR_2"/>
    <property type="match status" value="1"/>
</dbReference>
<dbReference type="EMBL" id="CP032626">
    <property type="protein sequence ID" value="AYF92099.1"/>
    <property type="molecule type" value="Genomic_DNA"/>
</dbReference>
<keyword evidence="6" id="KW-1185">Reference proteome</keyword>
<dbReference type="Pfam" id="PF12802">
    <property type="entry name" value="MarR_2"/>
    <property type="match status" value="1"/>
</dbReference>
<organism evidence="5 6">
    <name type="scientific">Apilactobacillus bombintestini</name>
    <dbReference type="NCBI Taxonomy" id="2419772"/>
    <lineage>
        <taxon>Bacteria</taxon>
        <taxon>Bacillati</taxon>
        <taxon>Bacillota</taxon>
        <taxon>Bacilli</taxon>
        <taxon>Lactobacillales</taxon>
        <taxon>Lactobacillaceae</taxon>
        <taxon>Apilactobacillus</taxon>
    </lineage>
</organism>
<keyword evidence="1" id="KW-0805">Transcription regulation</keyword>
<name>A0A387ARV0_9LACO</name>
<dbReference type="SUPFAM" id="SSF46785">
    <property type="entry name" value="Winged helix' DNA-binding domain"/>
    <property type="match status" value="1"/>
</dbReference>
<reference evidence="5 6" key="1">
    <citation type="submission" date="2018-09" db="EMBL/GenBank/DDBJ databases">
        <title>Genome sequencing of strain BHWM-4.</title>
        <authorList>
            <person name="Heo J."/>
            <person name="Kim S.-J."/>
            <person name="Kwon S.-W."/>
        </authorList>
    </citation>
    <scope>NUCLEOTIDE SEQUENCE [LARGE SCALE GENOMIC DNA]</scope>
    <source>
        <strain evidence="5 6">BHWM-4</strain>
    </source>
</reference>
<gene>
    <name evidence="5" type="ORF">D7I45_00650</name>
</gene>
<dbReference type="AlphaFoldDB" id="A0A387ARV0"/>
<evidence type="ECO:0000313" key="5">
    <source>
        <dbReference type="EMBL" id="AYF92099.1"/>
    </source>
</evidence>